<protein>
    <submittedName>
        <fullName evidence="1">Uncharacterized protein</fullName>
    </submittedName>
</protein>
<reference evidence="1" key="2">
    <citation type="journal article" date="2015" name="Data Brief">
        <title>Shoot transcriptome of the giant reed, Arundo donax.</title>
        <authorList>
            <person name="Barrero R.A."/>
            <person name="Guerrero F.D."/>
            <person name="Moolhuijzen P."/>
            <person name="Goolsby J.A."/>
            <person name="Tidwell J."/>
            <person name="Bellgard S.E."/>
            <person name="Bellgard M.I."/>
        </authorList>
    </citation>
    <scope>NUCLEOTIDE SEQUENCE</scope>
    <source>
        <tissue evidence="1">Shoot tissue taken approximately 20 cm above the soil surface</tissue>
    </source>
</reference>
<dbReference type="EMBL" id="GBRH01251401">
    <property type="protein sequence ID" value="JAD46494.1"/>
    <property type="molecule type" value="Transcribed_RNA"/>
</dbReference>
<sequence length="49" mass="6166">MANYLFLTKAKLFWGHLKEMQHLFVVQYQTKPLYISRYKHYHCWCCIRQ</sequence>
<accession>A0A0A9A4B9</accession>
<dbReference type="AlphaFoldDB" id="A0A0A9A4B9"/>
<organism evidence="1">
    <name type="scientific">Arundo donax</name>
    <name type="common">Giant reed</name>
    <name type="synonym">Donax arundinaceus</name>
    <dbReference type="NCBI Taxonomy" id="35708"/>
    <lineage>
        <taxon>Eukaryota</taxon>
        <taxon>Viridiplantae</taxon>
        <taxon>Streptophyta</taxon>
        <taxon>Embryophyta</taxon>
        <taxon>Tracheophyta</taxon>
        <taxon>Spermatophyta</taxon>
        <taxon>Magnoliopsida</taxon>
        <taxon>Liliopsida</taxon>
        <taxon>Poales</taxon>
        <taxon>Poaceae</taxon>
        <taxon>PACMAD clade</taxon>
        <taxon>Arundinoideae</taxon>
        <taxon>Arundineae</taxon>
        <taxon>Arundo</taxon>
    </lineage>
</organism>
<proteinExistence type="predicted"/>
<name>A0A0A9A4B9_ARUDO</name>
<evidence type="ECO:0000313" key="1">
    <source>
        <dbReference type="EMBL" id="JAD46494.1"/>
    </source>
</evidence>
<reference evidence="1" key="1">
    <citation type="submission" date="2014-09" db="EMBL/GenBank/DDBJ databases">
        <authorList>
            <person name="Magalhaes I.L.F."/>
            <person name="Oliveira U."/>
            <person name="Santos F.R."/>
            <person name="Vidigal T.H.D.A."/>
            <person name="Brescovit A.D."/>
            <person name="Santos A.J."/>
        </authorList>
    </citation>
    <scope>NUCLEOTIDE SEQUENCE</scope>
    <source>
        <tissue evidence="1">Shoot tissue taken approximately 20 cm above the soil surface</tissue>
    </source>
</reference>